<dbReference type="InterPro" id="IPR000086">
    <property type="entry name" value="NUDIX_hydrolase_dom"/>
</dbReference>
<protein>
    <recommendedName>
        <fullName evidence="1">Nudix hydrolase domain-containing protein</fullName>
    </recommendedName>
</protein>
<dbReference type="Gene3D" id="3.90.79.10">
    <property type="entry name" value="Nucleoside Triphosphate Pyrophosphohydrolase"/>
    <property type="match status" value="1"/>
</dbReference>
<dbReference type="EMBL" id="MFTP01000012">
    <property type="protein sequence ID" value="OGI65781.1"/>
    <property type="molecule type" value="Genomic_DNA"/>
</dbReference>
<evidence type="ECO:0000313" key="3">
    <source>
        <dbReference type="Proteomes" id="UP000177370"/>
    </source>
</evidence>
<dbReference type="InterPro" id="IPR015797">
    <property type="entry name" value="NUDIX_hydrolase-like_dom_sf"/>
</dbReference>
<dbReference type="SUPFAM" id="SSF55811">
    <property type="entry name" value="Nudix"/>
    <property type="match status" value="1"/>
</dbReference>
<dbReference type="PROSITE" id="PS51462">
    <property type="entry name" value="NUDIX"/>
    <property type="match status" value="1"/>
</dbReference>
<organism evidence="2 3">
    <name type="scientific">Candidatus Nomurabacteria bacterium RIFCSPHIGHO2_01_FULL_40_24b</name>
    <dbReference type="NCBI Taxonomy" id="1801739"/>
    <lineage>
        <taxon>Bacteria</taxon>
        <taxon>Candidatus Nomuraibacteriota</taxon>
    </lineage>
</organism>
<dbReference type="Pfam" id="PF00293">
    <property type="entry name" value="NUDIX"/>
    <property type="match status" value="1"/>
</dbReference>
<name>A0A1F6V7R6_9BACT</name>
<sequence>MVFGGGKIYNENNKMRIPIVNEQDEVMVYKERERTTREDIRRIVSLIVFNEKGEVLIAKRQSNKTIDPDKWGPSVAGTVDEGESYDSTITKEGEEELGLKDIKPIFFKKYFYETQNARRFCSVYYITINSKERKFLLQTDEVAEIKWISIKDLTEWVNKNPEDFTQSFPTGSFYDIKEIYKILHENKN</sequence>
<dbReference type="PANTHER" id="PTHR10885:SF0">
    <property type="entry name" value="ISOPENTENYL-DIPHOSPHATE DELTA-ISOMERASE"/>
    <property type="match status" value="1"/>
</dbReference>
<gene>
    <name evidence="2" type="ORF">A2647_00175</name>
</gene>
<dbReference type="PANTHER" id="PTHR10885">
    <property type="entry name" value="ISOPENTENYL-DIPHOSPHATE DELTA-ISOMERASE"/>
    <property type="match status" value="1"/>
</dbReference>
<evidence type="ECO:0000313" key="2">
    <source>
        <dbReference type="EMBL" id="OGI65781.1"/>
    </source>
</evidence>
<proteinExistence type="predicted"/>
<accession>A0A1F6V7R6</accession>
<dbReference type="GO" id="GO:0003824">
    <property type="term" value="F:catalytic activity"/>
    <property type="evidence" value="ECO:0007669"/>
    <property type="project" value="UniProtKB-ARBA"/>
</dbReference>
<reference evidence="2 3" key="1">
    <citation type="journal article" date="2016" name="Nat. Commun.">
        <title>Thousands of microbial genomes shed light on interconnected biogeochemical processes in an aquifer system.</title>
        <authorList>
            <person name="Anantharaman K."/>
            <person name="Brown C.T."/>
            <person name="Hug L.A."/>
            <person name="Sharon I."/>
            <person name="Castelle C.J."/>
            <person name="Probst A.J."/>
            <person name="Thomas B.C."/>
            <person name="Singh A."/>
            <person name="Wilkins M.J."/>
            <person name="Karaoz U."/>
            <person name="Brodie E.L."/>
            <person name="Williams K.H."/>
            <person name="Hubbard S.S."/>
            <person name="Banfield J.F."/>
        </authorList>
    </citation>
    <scope>NUCLEOTIDE SEQUENCE [LARGE SCALE GENOMIC DNA]</scope>
</reference>
<feature type="domain" description="Nudix hydrolase" evidence="1">
    <location>
        <begin position="39"/>
        <end position="170"/>
    </location>
</feature>
<comment type="caution">
    <text evidence="2">The sequence shown here is derived from an EMBL/GenBank/DDBJ whole genome shotgun (WGS) entry which is preliminary data.</text>
</comment>
<dbReference type="Proteomes" id="UP000177370">
    <property type="component" value="Unassembled WGS sequence"/>
</dbReference>
<evidence type="ECO:0000259" key="1">
    <source>
        <dbReference type="PROSITE" id="PS51462"/>
    </source>
</evidence>
<dbReference type="AlphaFoldDB" id="A0A1F6V7R6"/>